<reference evidence="2 3" key="1">
    <citation type="submission" date="2017-03" db="EMBL/GenBank/DDBJ databases">
        <title>Sulfur activation and transportation mechanism of thermophilic Archaea Acidianus manzaensis YN-25.</title>
        <authorList>
            <person name="Ma Y."/>
            <person name="Yang Y."/>
            <person name="Xia J."/>
        </authorList>
    </citation>
    <scope>NUCLEOTIDE SEQUENCE [LARGE SCALE GENOMIC DNA]</scope>
    <source>
        <strain evidence="2 3">YN-25</strain>
    </source>
</reference>
<dbReference type="PANTHER" id="PTHR40072:SF1">
    <property type="entry name" value="MOLYBDOPTERIN-GUANINE DINUCLEOTIDE BIOSYNTHESIS ADAPTER PROTEIN"/>
    <property type="match status" value="1"/>
</dbReference>
<dbReference type="Gene3D" id="3.40.50.300">
    <property type="entry name" value="P-loop containing nucleotide triphosphate hydrolases"/>
    <property type="match status" value="1"/>
</dbReference>
<protein>
    <submittedName>
        <fullName evidence="2">Molybdopterin-guanine dinucleotide biosynthesis protein B</fullName>
    </submittedName>
</protein>
<dbReference type="GO" id="GO:0005525">
    <property type="term" value="F:GTP binding"/>
    <property type="evidence" value="ECO:0007669"/>
    <property type="project" value="InterPro"/>
</dbReference>
<accession>A0A1W6JZK2</accession>
<dbReference type="Pfam" id="PF03205">
    <property type="entry name" value="MobB"/>
    <property type="match status" value="1"/>
</dbReference>
<dbReference type="OrthoDB" id="9014at2157"/>
<dbReference type="GeneID" id="41590543"/>
<dbReference type="STRING" id="282676.B6F84_06445"/>
<proteinExistence type="predicted"/>
<dbReference type="NCBIfam" id="TIGR00176">
    <property type="entry name" value="mobB"/>
    <property type="match status" value="1"/>
</dbReference>
<evidence type="ECO:0000313" key="3">
    <source>
        <dbReference type="Proteomes" id="UP000193404"/>
    </source>
</evidence>
<dbReference type="KEGG" id="aman:B6F84_06445"/>
<dbReference type="GO" id="GO:0006777">
    <property type="term" value="P:Mo-molybdopterin cofactor biosynthetic process"/>
    <property type="evidence" value="ECO:0007669"/>
    <property type="project" value="InterPro"/>
</dbReference>
<name>A0A1W6JZK2_9CREN</name>
<dbReference type="Proteomes" id="UP000193404">
    <property type="component" value="Chromosome"/>
</dbReference>
<evidence type="ECO:0000313" key="2">
    <source>
        <dbReference type="EMBL" id="ARM75713.1"/>
    </source>
</evidence>
<feature type="domain" description="Molybdopterin-guanine dinucleotide biosynthesis protein B (MobB)" evidence="1">
    <location>
        <begin position="4"/>
        <end position="106"/>
    </location>
</feature>
<dbReference type="PANTHER" id="PTHR40072">
    <property type="entry name" value="MOLYBDOPTERIN-GUANINE DINUCLEOTIDE BIOSYNTHESIS ADAPTER PROTEIN-RELATED"/>
    <property type="match status" value="1"/>
</dbReference>
<dbReference type="RefSeq" id="WP_148691489.1">
    <property type="nucleotide sequence ID" value="NZ_CP020477.1"/>
</dbReference>
<dbReference type="InterPro" id="IPR027417">
    <property type="entry name" value="P-loop_NTPase"/>
</dbReference>
<keyword evidence="3" id="KW-1185">Reference proteome</keyword>
<dbReference type="InterPro" id="IPR004435">
    <property type="entry name" value="MobB_dom"/>
</dbReference>
<gene>
    <name evidence="2" type="ORF">B6F84_06445</name>
</gene>
<evidence type="ECO:0000259" key="1">
    <source>
        <dbReference type="Pfam" id="PF03205"/>
    </source>
</evidence>
<sequence>MVCVFQIIGKKDSGKTTIIQKLIPKLKERGYIVGVIKHSHHVIDDENKDTFKFRKAGSDLVFFSSNDCALFFDCDNMKFINLLPVDILLIEGFKDLNLGYKIETHSISDVDNIVSEVLDRAKECKEQVNIEINHAKADKNLITLFIFKLMKVYNIKEIKIAD</sequence>
<dbReference type="SUPFAM" id="SSF52540">
    <property type="entry name" value="P-loop containing nucleoside triphosphate hydrolases"/>
    <property type="match status" value="1"/>
</dbReference>
<dbReference type="InterPro" id="IPR052539">
    <property type="entry name" value="MGD_biosynthesis_adapter"/>
</dbReference>
<organism evidence="2 3">
    <name type="scientific">Acidianus manzaensis</name>
    <dbReference type="NCBI Taxonomy" id="282676"/>
    <lineage>
        <taxon>Archaea</taxon>
        <taxon>Thermoproteota</taxon>
        <taxon>Thermoprotei</taxon>
        <taxon>Sulfolobales</taxon>
        <taxon>Sulfolobaceae</taxon>
        <taxon>Acidianus</taxon>
    </lineage>
</organism>
<dbReference type="AlphaFoldDB" id="A0A1W6JZK2"/>
<dbReference type="EMBL" id="CP020477">
    <property type="protein sequence ID" value="ARM75713.1"/>
    <property type="molecule type" value="Genomic_DNA"/>
</dbReference>